<feature type="domain" description="D-isomer specific 2-hydroxyacid dehydrogenase NAD-binding" evidence="3">
    <location>
        <begin position="107"/>
        <end position="279"/>
    </location>
</feature>
<keyword evidence="2" id="KW-0520">NAD</keyword>
<dbReference type="Gene3D" id="3.40.50.720">
    <property type="entry name" value="NAD(P)-binding Rossmann-like Domain"/>
    <property type="match status" value="2"/>
</dbReference>
<dbReference type="Proteomes" id="UP000809337">
    <property type="component" value="Unassembled WGS sequence"/>
</dbReference>
<dbReference type="PANTHER" id="PTHR43333">
    <property type="entry name" value="2-HACID_DH_C DOMAIN-CONTAINING PROTEIN"/>
    <property type="match status" value="1"/>
</dbReference>
<evidence type="ECO:0000313" key="4">
    <source>
        <dbReference type="EMBL" id="MBM2354465.1"/>
    </source>
</evidence>
<name>A0A9Q2RV43_9RHOB</name>
<dbReference type="GO" id="GO:0016491">
    <property type="term" value="F:oxidoreductase activity"/>
    <property type="evidence" value="ECO:0007669"/>
    <property type="project" value="UniProtKB-KW"/>
</dbReference>
<keyword evidence="1" id="KW-0560">Oxidoreductase</keyword>
<dbReference type="AlphaFoldDB" id="A0A9Q2RV43"/>
<proteinExistence type="predicted"/>
<reference evidence="4" key="1">
    <citation type="submission" date="2021-01" db="EMBL/GenBank/DDBJ databases">
        <title>Diatom-associated Roseobacters Show Island Model of Population Structure.</title>
        <authorList>
            <person name="Qu L."/>
            <person name="Feng X."/>
            <person name="Chen Y."/>
            <person name="Li L."/>
            <person name="Wang X."/>
            <person name="Hu Z."/>
            <person name="Wang H."/>
            <person name="Luo H."/>
        </authorList>
    </citation>
    <scope>NUCLEOTIDE SEQUENCE</scope>
    <source>
        <strain evidence="4">SM26-45</strain>
    </source>
</reference>
<dbReference type="SUPFAM" id="SSF51735">
    <property type="entry name" value="NAD(P)-binding Rossmann-fold domains"/>
    <property type="match status" value="1"/>
</dbReference>
<dbReference type="PANTHER" id="PTHR43333:SF1">
    <property type="entry name" value="D-ISOMER SPECIFIC 2-HYDROXYACID DEHYDROGENASE NAD-BINDING DOMAIN-CONTAINING PROTEIN"/>
    <property type="match status" value="1"/>
</dbReference>
<evidence type="ECO:0000256" key="1">
    <source>
        <dbReference type="ARBA" id="ARBA00023002"/>
    </source>
</evidence>
<evidence type="ECO:0000313" key="5">
    <source>
        <dbReference type="Proteomes" id="UP000809337"/>
    </source>
</evidence>
<dbReference type="GO" id="GO:0051287">
    <property type="term" value="F:NAD binding"/>
    <property type="evidence" value="ECO:0007669"/>
    <property type="project" value="InterPro"/>
</dbReference>
<sequence length="300" mass="32302">MKRWTGVATCEAIDLMRFFGPVFADVAPEITLLRPEEVEDTAEVEFVFSFVPANDAFAPYPNLRAVFSAGAGMDAIAACPSLPDVPVFRVEDPDQAQQMAGFAAFHVIWHQRRMGDFINAQRAHKWARRVGDQSPTLKRIGVMGYGPMGRAISNGLAALGYTVTTLSRSLPDPATPGISHMINDNIDAFLAQTDILINVLPLTSETTGLLSAPLFAKLPKGAALIHLGRGAHLNEADLIAALDSKHLAGASLDVFDTEPLPKDSPLWDHPGIFITPHVASTPQFRAVVENVQKGMAALDA</sequence>
<dbReference type="Pfam" id="PF02826">
    <property type="entry name" value="2-Hacid_dh_C"/>
    <property type="match status" value="1"/>
</dbReference>
<accession>A0A9Q2RV43</accession>
<gene>
    <name evidence="4" type="ORF">JQX14_07940</name>
</gene>
<protein>
    <submittedName>
        <fullName evidence="4">Glyoxylate/hydroxypyruvate reductase A</fullName>
    </submittedName>
</protein>
<dbReference type="CDD" id="cd12164">
    <property type="entry name" value="GDH_like_2"/>
    <property type="match status" value="1"/>
</dbReference>
<evidence type="ECO:0000259" key="3">
    <source>
        <dbReference type="Pfam" id="PF02826"/>
    </source>
</evidence>
<comment type="caution">
    <text evidence="4">The sequence shown here is derived from an EMBL/GenBank/DDBJ whole genome shotgun (WGS) entry which is preliminary data.</text>
</comment>
<dbReference type="RefSeq" id="WP_231033476.1">
    <property type="nucleotide sequence ID" value="NZ_JAJNGX010000004.1"/>
</dbReference>
<evidence type="ECO:0000256" key="2">
    <source>
        <dbReference type="ARBA" id="ARBA00023027"/>
    </source>
</evidence>
<dbReference type="InterPro" id="IPR036291">
    <property type="entry name" value="NAD(P)-bd_dom_sf"/>
</dbReference>
<organism evidence="4 5">
    <name type="scientific">Pseudosulfitobacter pseudonitzschiae</name>
    <dbReference type="NCBI Taxonomy" id="1402135"/>
    <lineage>
        <taxon>Bacteria</taxon>
        <taxon>Pseudomonadati</taxon>
        <taxon>Pseudomonadota</taxon>
        <taxon>Alphaproteobacteria</taxon>
        <taxon>Rhodobacterales</taxon>
        <taxon>Roseobacteraceae</taxon>
        <taxon>Pseudosulfitobacter</taxon>
    </lineage>
</organism>
<dbReference type="EMBL" id="JAFBWN010000004">
    <property type="protein sequence ID" value="MBM2354465.1"/>
    <property type="molecule type" value="Genomic_DNA"/>
</dbReference>
<dbReference type="InterPro" id="IPR006140">
    <property type="entry name" value="D-isomer_DH_NAD-bd"/>
</dbReference>